<keyword evidence="3" id="KW-1185">Reference proteome</keyword>
<proteinExistence type="predicted"/>
<dbReference type="EMBL" id="JAAAJB010000103">
    <property type="protein sequence ID" value="KAG0265983.1"/>
    <property type="molecule type" value="Genomic_DNA"/>
</dbReference>
<evidence type="ECO:0000256" key="1">
    <source>
        <dbReference type="SAM" id="MobiDB-lite"/>
    </source>
</evidence>
<dbReference type="InterPro" id="IPR011989">
    <property type="entry name" value="ARM-like"/>
</dbReference>
<dbReference type="PANTHER" id="PTHR37743">
    <property type="entry name" value="ARM REPEAT SUPERFAMILY PROTEIN"/>
    <property type="match status" value="1"/>
</dbReference>
<accession>A0A9P6U951</accession>
<evidence type="ECO:0000313" key="2">
    <source>
        <dbReference type="EMBL" id="KAG0265983.1"/>
    </source>
</evidence>
<dbReference type="InterPro" id="IPR016024">
    <property type="entry name" value="ARM-type_fold"/>
</dbReference>
<dbReference type="Proteomes" id="UP000807716">
    <property type="component" value="Unassembled WGS sequence"/>
</dbReference>
<dbReference type="AlphaFoldDB" id="A0A9P6U951"/>
<feature type="region of interest" description="Disordered" evidence="1">
    <location>
        <begin position="587"/>
        <end position="635"/>
    </location>
</feature>
<dbReference type="SUPFAM" id="SSF48371">
    <property type="entry name" value="ARM repeat"/>
    <property type="match status" value="1"/>
</dbReference>
<dbReference type="OrthoDB" id="2447815at2759"/>
<feature type="compositionally biased region" description="Polar residues" evidence="1">
    <location>
        <begin position="1098"/>
        <end position="1121"/>
    </location>
</feature>
<reference evidence="2" key="1">
    <citation type="journal article" date="2020" name="Fungal Divers.">
        <title>Resolving the Mortierellaceae phylogeny through synthesis of multi-gene phylogenetics and phylogenomics.</title>
        <authorList>
            <person name="Vandepol N."/>
            <person name="Liber J."/>
            <person name="Desiro A."/>
            <person name="Na H."/>
            <person name="Kennedy M."/>
            <person name="Barry K."/>
            <person name="Grigoriev I.V."/>
            <person name="Miller A.N."/>
            <person name="O'Donnell K."/>
            <person name="Stajich J.E."/>
            <person name="Bonito G."/>
        </authorList>
    </citation>
    <scope>NUCLEOTIDE SEQUENCE</scope>
    <source>
        <strain evidence="2">BC1065</strain>
    </source>
</reference>
<name>A0A9P6U951_9FUNG</name>
<comment type="caution">
    <text evidence="2">The sequence shown here is derived from an EMBL/GenBank/DDBJ whole genome shotgun (WGS) entry which is preliminary data.</text>
</comment>
<organism evidence="2 3">
    <name type="scientific">Actinomortierella ambigua</name>
    <dbReference type="NCBI Taxonomy" id="1343610"/>
    <lineage>
        <taxon>Eukaryota</taxon>
        <taxon>Fungi</taxon>
        <taxon>Fungi incertae sedis</taxon>
        <taxon>Mucoromycota</taxon>
        <taxon>Mortierellomycotina</taxon>
        <taxon>Mortierellomycetes</taxon>
        <taxon>Mortierellales</taxon>
        <taxon>Mortierellaceae</taxon>
        <taxon>Actinomortierella</taxon>
    </lineage>
</organism>
<gene>
    <name evidence="2" type="ORF">DFQ27_000233</name>
</gene>
<sequence>MDDLNAFKADLARLREGDDSLQRDPSDQSLKETTRGDQDEGDDRLSLGRALVVLFQTRPSALKRAIKDETADDRHVQMSARIDKPDDEAAPFERMREVYRPMLDKLIKKGNDNEKAVAYILLDWLFKEFEHRNIMLKAIAMDLECLTDKKQKLAVLMALNYTIVEQGMSLLKAGEGRDAHVLPLDGNYLVEYTGQLATIVQRDSIVQPDGTKAMTRLTAMALDLVLMITRFLAENVKRAMQEKRPTEESSADAGHPLIILQQEVDPEPFKCLKHAALKDLTELATKFIHSNVNFRCTTTERGDVDRLARLWTIVMPCVSTSTASLSLQHTVKSIQSHIASHDQDTGARVICCSMMLGYVDPSISVKELLTGKLFVVSDVELLGKVLDLTNSVIAGYQSVGRHSAYAIQRQLSLSMDEEQVRAHLPKMLSFLDHDDEVSKAIAEMVANYAIAFPSIVVPEFVGRLKADHKEIVRIRSILAIVEEMAEQGFLTAPLDAETDRIRDSLIDVLLSKLSDNDLKIRMTSGHIASAIDPSKLVHTLVPSLQSKDEKIRSSAELALVECLLAQRKDRPASEGLTTLVDAIRKASPESTIRPASAGKSKPAKSPGELLAQQKRSPPPPTTTTTAQAPSMKMGPDEDTLRLERVARVIHKWAEAVPPSTWPLYVERLVKKTYGSPSDQNLIRVWKEIGVSIASSTEGMTSVLLAVLSILEQQGTVTVDELEQAVEASDEAIDDLRYARLSPLLILKTIPPEGYIKLFQGTSEDIKVLSQRALAALKSRTENPVEFNHVKQMAFALMPSMFPNSSLEQIHSRITGLLRSSEVAFDDIKSWVISLYNWITTWSISTCSPEQLGKDIAWLCKILRDALLPILAIPMPTDDSSQALYKLQLGVMDALSQLILATVPYHKVGTRIGPHLQQGVQESALTPKIQEITEDDDMKDADLLSLDHPDGVKKPSELFAVLLTAMLERIARPAETRDFDQIGTAVCLANSLILTMQRLFQGSPSPSTPLSASASSTSVVNNTTPPTIPRSWIPSILLDLVTPTLVTVVHETLQAGENDTSLLQSSIEGVPGFDMLLTGCFQVMYTGVNAVALVAAQPSSHRPNQVASDDSSPAGTRTTGRATDQGMMGAVVAGLESEQLRVAVAALKLLGTLAATGTVQEAGLLTPLNLAKIRRGLGWLGSAEIKAQEKVPEIAPLLDKMWEMVA</sequence>
<feature type="region of interest" description="Disordered" evidence="1">
    <location>
        <begin position="14"/>
        <end position="43"/>
    </location>
</feature>
<dbReference type="PANTHER" id="PTHR37743:SF1">
    <property type="entry name" value="ARM REPEAT SUPERFAMILY PROTEIN"/>
    <property type="match status" value="1"/>
</dbReference>
<protein>
    <submittedName>
        <fullName evidence="2">Uncharacterized protein</fullName>
    </submittedName>
</protein>
<feature type="region of interest" description="Disordered" evidence="1">
    <location>
        <begin position="1098"/>
        <end position="1122"/>
    </location>
</feature>
<evidence type="ECO:0000313" key="3">
    <source>
        <dbReference type="Proteomes" id="UP000807716"/>
    </source>
</evidence>
<dbReference type="Gene3D" id="1.25.10.10">
    <property type="entry name" value="Leucine-rich Repeat Variant"/>
    <property type="match status" value="1"/>
</dbReference>